<dbReference type="EMBL" id="JABMIG020000180">
    <property type="protein sequence ID" value="KAL3787166.1"/>
    <property type="molecule type" value="Genomic_DNA"/>
</dbReference>
<accession>A0ABD3PHE5</accession>
<evidence type="ECO:0000256" key="1">
    <source>
        <dbReference type="SAM" id="MobiDB-lite"/>
    </source>
</evidence>
<dbReference type="Proteomes" id="UP001516023">
    <property type="component" value="Unassembled WGS sequence"/>
</dbReference>
<proteinExistence type="predicted"/>
<evidence type="ECO:0000313" key="2">
    <source>
        <dbReference type="EMBL" id="KAL3787166.1"/>
    </source>
</evidence>
<sequence length="569" mass="60665">MRPYRPAPRTGAPSANRIRERYLHQLGLQRGSSQSYQGPLAPASSQHVVVIGLPSLPEERATTEPTNLHLESHDFSNFENKGGSSQHTEDTEMGESREQDGLMDGESDSGSSTHAKKSCGCHSPTIPTGNELTVPITSLALSYPTALLTPPAQVAACQEGTSTTPNKSVSLSRWFSKPPTVHSDVAKQHVNDQDSVTSTTTSTTAESSYSTMVSRDWAATAADHSVDPAGADGSAMSSSSAIHGVHFQYGRQRLMGNNNIWHCPTSSLTHALNRFNIDSDCDASVASGSVIGGGNSIMTEDESNMCDEDDASVASHASFISAGSTKSHLSTTRARGRKAGKAQRLLDRAAAHERILQIRNDQSQKTRANLVHSQRMSHAQDMPESRSRSSSTSSQNSIPLLHVQHGSTSQSQDISLKPLPQPSPYRGDLSRTPTASNCSDLRKLKGLQAPNSLLYPGLSRSIPSGVHFVCKSGTDMSSTSTSNFLPLSVAPGRPLGFHPQLVSRIPHVPATAATEVTTPDAVAQDSSSSDEAGHRRQTSVDDVLEVVEALSKLKGRSEVSGSIVIPRIR</sequence>
<evidence type="ECO:0000313" key="3">
    <source>
        <dbReference type="Proteomes" id="UP001516023"/>
    </source>
</evidence>
<feature type="compositionally biased region" description="Polar residues" evidence="1">
    <location>
        <begin position="359"/>
        <end position="377"/>
    </location>
</feature>
<feature type="region of interest" description="Disordered" evidence="1">
    <location>
        <begin position="319"/>
        <end position="343"/>
    </location>
</feature>
<comment type="caution">
    <text evidence="2">The sequence shown here is derived from an EMBL/GenBank/DDBJ whole genome shotgun (WGS) entry which is preliminary data.</text>
</comment>
<organism evidence="2 3">
    <name type="scientific">Cyclotella cryptica</name>
    <dbReference type="NCBI Taxonomy" id="29204"/>
    <lineage>
        <taxon>Eukaryota</taxon>
        <taxon>Sar</taxon>
        <taxon>Stramenopiles</taxon>
        <taxon>Ochrophyta</taxon>
        <taxon>Bacillariophyta</taxon>
        <taxon>Coscinodiscophyceae</taxon>
        <taxon>Thalassiosirophycidae</taxon>
        <taxon>Stephanodiscales</taxon>
        <taxon>Stephanodiscaceae</taxon>
        <taxon>Cyclotella</taxon>
    </lineage>
</organism>
<reference evidence="2 3" key="1">
    <citation type="journal article" date="2020" name="G3 (Bethesda)">
        <title>Improved Reference Genome for Cyclotella cryptica CCMP332, a Model for Cell Wall Morphogenesis, Salinity Adaptation, and Lipid Production in Diatoms (Bacillariophyta).</title>
        <authorList>
            <person name="Roberts W.R."/>
            <person name="Downey K.M."/>
            <person name="Ruck E.C."/>
            <person name="Traller J.C."/>
            <person name="Alverson A.J."/>
        </authorList>
    </citation>
    <scope>NUCLEOTIDE SEQUENCE [LARGE SCALE GENOMIC DNA]</scope>
    <source>
        <strain evidence="2 3">CCMP332</strain>
    </source>
</reference>
<dbReference type="AlphaFoldDB" id="A0ABD3PHE5"/>
<feature type="compositionally biased region" description="Polar residues" evidence="1">
    <location>
        <begin position="321"/>
        <end position="330"/>
    </location>
</feature>
<name>A0ABD3PHE5_9STRA</name>
<feature type="region of interest" description="Disordered" evidence="1">
    <location>
        <begin position="356"/>
        <end position="441"/>
    </location>
</feature>
<feature type="region of interest" description="Disordered" evidence="1">
    <location>
        <begin position="515"/>
        <end position="539"/>
    </location>
</feature>
<feature type="compositionally biased region" description="Polar residues" evidence="1">
    <location>
        <begin position="405"/>
        <end position="414"/>
    </location>
</feature>
<keyword evidence="3" id="KW-1185">Reference proteome</keyword>
<feature type="region of interest" description="Disordered" evidence="1">
    <location>
        <begin position="59"/>
        <end position="130"/>
    </location>
</feature>
<feature type="compositionally biased region" description="Polar residues" evidence="1">
    <location>
        <begin position="77"/>
        <end position="86"/>
    </location>
</feature>
<protein>
    <submittedName>
        <fullName evidence="2">Uncharacterized protein</fullName>
    </submittedName>
</protein>
<gene>
    <name evidence="2" type="ORF">HJC23_010176</name>
</gene>
<feature type="compositionally biased region" description="Basic and acidic residues" evidence="1">
    <location>
        <begin position="87"/>
        <end position="100"/>
    </location>
</feature>